<comment type="caution">
    <text evidence="2">The sequence shown here is derived from an EMBL/GenBank/DDBJ whole genome shotgun (WGS) entry which is preliminary data.</text>
</comment>
<organism evidence="2 3">
    <name type="scientific">Belliella aquatica</name>
    <dbReference type="NCBI Taxonomy" id="1323734"/>
    <lineage>
        <taxon>Bacteria</taxon>
        <taxon>Pseudomonadati</taxon>
        <taxon>Bacteroidota</taxon>
        <taxon>Cytophagia</taxon>
        <taxon>Cytophagales</taxon>
        <taxon>Cyclobacteriaceae</taxon>
        <taxon>Belliella</taxon>
    </lineage>
</organism>
<accession>A0ABQ1MIY8</accession>
<dbReference type="EMBL" id="BMFD01000005">
    <property type="protein sequence ID" value="GGC39730.1"/>
    <property type="molecule type" value="Genomic_DNA"/>
</dbReference>
<keyword evidence="1" id="KW-0732">Signal</keyword>
<dbReference type="RefSeq" id="WP_188441984.1">
    <property type="nucleotide sequence ID" value="NZ_BMFD01000005.1"/>
</dbReference>
<reference evidence="3" key="1">
    <citation type="journal article" date="2019" name="Int. J. Syst. Evol. Microbiol.">
        <title>The Global Catalogue of Microorganisms (GCM) 10K type strain sequencing project: providing services to taxonomists for standard genome sequencing and annotation.</title>
        <authorList>
            <consortium name="The Broad Institute Genomics Platform"/>
            <consortium name="The Broad Institute Genome Sequencing Center for Infectious Disease"/>
            <person name="Wu L."/>
            <person name="Ma J."/>
        </authorList>
    </citation>
    <scope>NUCLEOTIDE SEQUENCE [LARGE SCALE GENOMIC DNA]</scope>
    <source>
        <strain evidence="3">CGMCC 1.12479</strain>
    </source>
</reference>
<evidence type="ECO:0000313" key="3">
    <source>
        <dbReference type="Proteomes" id="UP000635885"/>
    </source>
</evidence>
<keyword evidence="3" id="KW-1185">Reference proteome</keyword>
<name>A0ABQ1MIY8_9BACT</name>
<evidence type="ECO:0000256" key="1">
    <source>
        <dbReference type="SAM" id="SignalP"/>
    </source>
</evidence>
<sequence length="434" mass="49161">MRIALLLFLVFSSSFSFAQSNKANRSTIYATYGRTGANMRLFNEMLANKGLTPMRKGYSNLGLGYQTRYNDFVLGFELYQNSGLKSTFNGYDLDYRTTRVLLNVGYSLTEEGNFQFIHYMSVGSGFLNFQMLRENPAQTVNQFLESPAHGFVLRDGNIHKGSRYFTGLLTEIGFQASFDLEIPGREEVLEIMTKFGYAFSPFENSWELNGIQFDNAQSGAFIRAGVGISLPDHNFFYKDASLGIHLISGLHFTSPDEFNTLLEENGFEPFEDRPNNWGVKVLGESKGWLYGADIYNVALKGSAKENVSHTLNSIRLYGNLGRKLFERKNLEFGGVAGLGYANLRYSLIDNSKPDFPMLFEEPDYDGYLRKSGMMLKPEIYMMYSVPFSSERGINLVFGVHGGYEAPLSRFRLLDTAMYKYMANPYLHFSVGIRP</sequence>
<protein>
    <submittedName>
        <fullName evidence="2">Uncharacterized protein</fullName>
    </submittedName>
</protein>
<evidence type="ECO:0000313" key="2">
    <source>
        <dbReference type="EMBL" id="GGC39730.1"/>
    </source>
</evidence>
<gene>
    <name evidence="2" type="ORF">GCM10010993_18120</name>
</gene>
<feature type="signal peptide" evidence="1">
    <location>
        <begin position="1"/>
        <end position="18"/>
    </location>
</feature>
<feature type="chain" id="PRO_5045747032" evidence="1">
    <location>
        <begin position="19"/>
        <end position="434"/>
    </location>
</feature>
<dbReference type="Proteomes" id="UP000635885">
    <property type="component" value="Unassembled WGS sequence"/>
</dbReference>
<proteinExistence type="predicted"/>